<dbReference type="Gene3D" id="3.30.750.24">
    <property type="entry name" value="STAS domain"/>
    <property type="match status" value="1"/>
</dbReference>
<sequence>MAGLIPAVIGGLLTTFFRGHPISISGPGNGLIVVTLAGVQALGDDAVHGFRYVLAAFIVAGVLQVLLGALRLGKFGDSFPASVVQGMLAAIGIMIISKQVHVSLGQQSGAASSLGTLIEIPSSLADLNPYTTLIAVAGLAILILHPKVRNSVVRFIPSPMWVLLFAVPLGFLFNFFWARHITWGHYQFKVGPELLIQLPDDLLQSFLLPDFGKVDQPAFWWVVLSVTLVSSLESLLSCKAIERLDPYRRKTHYNRELIGIGVSTVLSGLLGGLPVSTVIARSSVNINHGAATRWANFFHGAFLLVFVLLLGGLIQKVPLAALAAILIFTGYKLTAPKVFAEQSQKGWEQLLVFVITILATLLLGLIGGIGVGIAFTLLVHGLRSNLPYQTFFRYLSSPSIRVVAEQEAALHVKIKGIINFFNLIGLQKQLRKLPLGQEVVADFSHARLIDYTVLETVHQFAEDYTRQGGSFDITGLSIHRTSSSHPFALHVLETHPPRRLTHRQQKLKQAAAVRAWGFDPERNWHVTSLRSFAFFSTRPLEFNRNRLAGTYPTLDTRWEVSDVTFAEGALLAKEEYHATLQVVHVPVRMPAFRLEREGLVDRLRAWTGQRDIDFTEFPTFSSLYYLHGQNEEALRRFFTPTLIRFLEQNDRYYLESNGRALLIFKQVRLSSPKEIMKMLHFSERLAHIICARTAQQVRLQPTPSEG</sequence>
<gene>
    <name evidence="7" type="ORF">SAMN05421823_107104</name>
</gene>
<evidence type="ECO:0000256" key="5">
    <source>
        <dbReference type="SAM" id="Phobius"/>
    </source>
</evidence>
<dbReference type="GO" id="GO:0055085">
    <property type="term" value="P:transmembrane transport"/>
    <property type="evidence" value="ECO:0007669"/>
    <property type="project" value="InterPro"/>
</dbReference>
<feature type="transmembrane region" description="Helical" evidence="5">
    <location>
        <begin position="218"/>
        <end position="236"/>
    </location>
</feature>
<keyword evidence="3 5" id="KW-1133">Transmembrane helix</keyword>
<comment type="subcellular location">
    <subcellularLocation>
        <location evidence="1">Membrane</location>
        <topology evidence="1">Multi-pass membrane protein</topology>
    </subcellularLocation>
</comment>
<evidence type="ECO:0000256" key="2">
    <source>
        <dbReference type="ARBA" id="ARBA00022692"/>
    </source>
</evidence>
<keyword evidence="2 5" id="KW-0812">Transmembrane</keyword>
<evidence type="ECO:0000256" key="3">
    <source>
        <dbReference type="ARBA" id="ARBA00022989"/>
    </source>
</evidence>
<dbReference type="AlphaFoldDB" id="A0A1G9LML0"/>
<feature type="transmembrane region" description="Helical" evidence="5">
    <location>
        <begin position="300"/>
        <end position="329"/>
    </location>
</feature>
<evidence type="ECO:0000259" key="6">
    <source>
        <dbReference type="Pfam" id="PF00916"/>
    </source>
</evidence>
<feature type="transmembrane region" description="Helical" evidence="5">
    <location>
        <begin position="52"/>
        <end position="72"/>
    </location>
</feature>
<dbReference type="InterPro" id="IPR036513">
    <property type="entry name" value="STAS_dom_sf"/>
</dbReference>
<evidence type="ECO:0000313" key="8">
    <source>
        <dbReference type="Proteomes" id="UP000198510"/>
    </source>
</evidence>
<dbReference type="EMBL" id="FNFO01000007">
    <property type="protein sequence ID" value="SDL63269.1"/>
    <property type="molecule type" value="Genomic_DNA"/>
</dbReference>
<dbReference type="InterPro" id="IPR011547">
    <property type="entry name" value="SLC26A/SulP_dom"/>
</dbReference>
<dbReference type="InterPro" id="IPR001902">
    <property type="entry name" value="SLC26A/SulP_fam"/>
</dbReference>
<protein>
    <submittedName>
        <fullName evidence="7">Sulfate permease, MFS superfamily</fullName>
    </submittedName>
</protein>
<feature type="transmembrane region" description="Helical" evidence="5">
    <location>
        <begin position="79"/>
        <end position="97"/>
    </location>
</feature>
<evidence type="ECO:0000313" key="7">
    <source>
        <dbReference type="EMBL" id="SDL63269.1"/>
    </source>
</evidence>
<evidence type="ECO:0000256" key="1">
    <source>
        <dbReference type="ARBA" id="ARBA00004141"/>
    </source>
</evidence>
<proteinExistence type="predicted"/>
<dbReference type="Proteomes" id="UP000198510">
    <property type="component" value="Unassembled WGS sequence"/>
</dbReference>
<feature type="transmembrane region" description="Helical" evidence="5">
    <location>
        <begin position="130"/>
        <end position="148"/>
    </location>
</feature>
<dbReference type="SUPFAM" id="SSF52091">
    <property type="entry name" value="SpoIIaa-like"/>
    <property type="match status" value="1"/>
</dbReference>
<evidence type="ECO:0000256" key="4">
    <source>
        <dbReference type="ARBA" id="ARBA00023136"/>
    </source>
</evidence>
<dbReference type="Pfam" id="PF00916">
    <property type="entry name" value="Sulfate_transp"/>
    <property type="match status" value="1"/>
</dbReference>
<accession>A0A1G9LML0</accession>
<keyword evidence="4 5" id="KW-0472">Membrane</keyword>
<dbReference type="STRING" id="1075417.SAMN05421823_107104"/>
<name>A0A1G9LML0_9BACT</name>
<keyword evidence="8" id="KW-1185">Reference proteome</keyword>
<feature type="domain" description="SLC26A/SulP transporter" evidence="6">
    <location>
        <begin position="2"/>
        <end position="336"/>
    </location>
</feature>
<dbReference type="GO" id="GO:0016020">
    <property type="term" value="C:membrane"/>
    <property type="evidence" value="ECO:0007669"/>
    <property type="project" value="UniProtKB-SubCell"/>
</dbReference>
<reference evidence="7 8" key="1">
    <citation type="submission" date="2016-10" db="EMBL/GenBank/DDBJ databases">
        <authorList>
            <person name="de Groot N.N."/>
        </authorList>
    </citation>
    <scope>NUCLEOTIDE SEQUENCE [LARGE SCALE GENOMIC DNA]</scope>
    <source>
        <strain evidence="7 8">DSM 25186</strain>
    </source>
</reference>
<dbReference type="PANTHER" id="PTHR11814">
    <property type="entry name" value="SULFATE TRANSPORTER"/>
    <property type="match status" value="1"/>
</dbReference>
<organism evidence="7 8">
    <name type="scientific">Catalinimonas alkaloidigena</name>
    <dbReference type="NCBI Taxonomy" id="1075417"/>
    <lineage>
        <taxon>Bacteria</taxon>
        <taxon>Pseudomonadati</taxon>
        <taxon>Bacteroidota</taxon>
        <taxon>Cytophagia</taxon>
        <taxon>Cytophagales</taxon>
        <taxon>Catalimonadaceae</taxon>
        <taxon>Catalinimonas</taxon>
    </lineage>
</organism>
<feature type="transmembrane region" description="Helical" evidence="5">
    <location>
        <begin position="257"/>
        <end position="280"/>
    </location>
</feature>
<feature type="transmembrane region" description="Helical" evidence="5">
    <location>
        <begin position="350"/>
        <end position="379"/>
    </location>
</feature>
<feature type="transmembrane region" description="Helical" evidence="5">
    <location>
        <begin position="160"/>
        <end position="178"/>
    </location>
</feature>